<evidence type="ECO:0000259" key="1">
    <source>
        <dbReference type="Pfam" id="PF12697"/>
    </source>
</evidence>
<dbReference type="InterPro" id="IPR029058">
    <property type="entry name" value="AB_hydrolase_fold"/>
</dbReference>
<gene>
    <name evidence="2" type="ORF">DAEQUDRAFT_668977</name>
</gene>
<dbReference type="Proteomes" id="UP000076727">
    <property type="component" value="Unassembled WGS sequence"/>
</dbReference>
<sequence length="433" mass="50615">MPSIHSTRICAHLTRPHQAAVHPSPLTRKEREALFARCFIYIARMNMATGWFFGSEASLIKRENMKEWLLWALFDCNLDGLREEWMDELEGYLRRLEAYMGSKIEDGWCEAARCMRLTLDPVVMLHRPLAWYTIVGLVDALTSFKLAYAGFKHRDNRNPFCCFPPRLWSLFSQRSPEPALAYWYRPHRSKTKQPVLFLHGIGIGLWPYVSFFRELAVEDPDVGIIAIENLSISMHISNPPLCRSRMLAALSKILRHHHISTFVLAAHSYGTVLSAHILRDPEFSKRITATFLIDPIPFLLYLPPVAYNFVYRVPRSASEWQLWYFASRDPDIARALSRHFFWSENLLWKEDLGRCETAVVLCGQDQIVDSTEVLRYLTGTDDVTFRWRKDDLEVLYYPTLDHSNQFDYEEYRRPMVEVLSRFVKNGRPRPMDA</sequence>
<feature type="domain" description="AB hydrolase-1" evidence="1">
    <location>
        <begin position="195"/>
        <end position="373"/>
    </location>
</feature>
<proteinExistence type="predicted"/>
<dbReference type="PANTHER" id="PTHR37471:SF1">
    <property type="entry name" value="AB HYDROLASE-1 DOMAIN-CONTAINING PROTEIN"/>
    <property type="match status" value="1"/>
</dbReference>
<protein>
    <recommendedName>
        <fullName evidence="1">AB hydrolase-1 domain-containing protein</fullName>
    </recommendedName>
</protein>
<name>A0A165QT07_9APHY</name>
<evidence type="ECO:0000313" key="3">
    <source>
        <dbReference type="Proteomes" id="UP000076727"/>
    </source>
</evidence>
<reference evidence="2 3" key="1">
    <citation type="journal article" date="2016" name="Mol. Biol. Evol.">
        <title>Comparative Genomics of Early-Diverging Mushroom-Forming Fungi Provides Insights into the Origins of Lignocellulose Decay Capabilities.</title>
        <authorList>
            <person name="Nagy L.G."/>
            <person name="Riley R."/>
            <person name="Tritt A."/>
            <person name="Adam C."/>
            <person name="Daum C."/>
            <person name="Floudas D."/>
            <person name="Sun H."/>
            <person name="Yadav J.S."/>
            <person name="Pangilinan J."/>
            <person name="Larsson K.H."/>
            <person name="Matsuura K."/>
            <person name="Barry K."/>
            <person name="Labutti K."/>
            <person name="Kuo R."/>
            <person name="Ohm R.A."/>
            <person name="Bhattacharya S.S."/>
            <person name="Shirouzu T."/>
            <person name="Yoshinaga Y."/>
            <person name="Martin F.M."/>
            <person name="Grigoriev I.V."/>
            <person name="Hibbett D.S."/>
        </authorList>
    </citation>
    <scope>NUCLEOTIDE SEQUENCE [LARGE SCALE GENOMIC DNA]</scope>
    <source>
        <strain evidence="2 3">L-15889</strain>
    </source>
</reference>
<accession>A0A165QT07</accession>
<dbReference type="AlphaFoldDB" id="A0A165QT07"/>
<dbReference type="Pfam" id="PF12697">
    <property type="entry name" value="Abhydrolase_6"/>
    <property type="match status" value="1"/>
</dbReference>
<keyword evidence="3" id="KW-1185">Reference proteome</keyword>
<organism evidence="2 3">
    <name type="scientific">Daedalea quercina L-15889</name>
    <dbReference type="NCBI Taxonomy" id="1314783"/>
    <lineage>
        <taxon>Eukaryota</taxon>
        <taxon>Fungi</taxon>
        <taxon>Dikarya</taxon>
        <taxon>Basidiomycota</taxon>
        <taxon>Agaricomycotina</taxon>
        <taxon>Agaricomycetes</taxon>
        <taxon>Polyporales</taxon>
        <taxon>Fomitopsis</taxon>
    </lineage>
</organism>
<dbReference type="STRING" id="1314783.A0A165QT07"/>
<dbReference type="Gene3D" id="3.40.50.1820">
    <property type="entry name" value="alpha/beta hydrolase"/>
    <property type="match status" value="1"/>
</dbReference>
<evidence type="ECO:0000313" key="2">
    <source>
        <dbReference type="EMBL" id="KZT69894.1"/>
    </source>
</evidence>
<dbReference type="InterPro" id="IPR000073">
    <property type="entry name" value="AB_hydrolase_1"/>
</dbReference>
<dbReference type="EMBL" id="KV429055">
    <property type="protein sequence ID" value="KZT69894.1"/>
    <property type="molecule type" value="Genomic_DNA"/>
</dbReference>
<dbReference type="PANTHER" id="PTHR37471">
    <property type="entry name" value="UNNAMED PRODUCT"/>
    <property type="match status" value="1"/>
</dbReference>
<dbReference type="OrthoDB" id="6431331at2759"/>
<dbReference type="SUPFAM" id="SSF53474">
    <property type="entry name" value="alpha/beta-Hydrolases"/>
    <property type="match status" value="1"/>
</dbReference>